<feature type="compositionally biased region" description="Low complexity" evidence="1">
    <location>
        <begin position="38"/>
        <end position="54"/>
    </location>
</feature>
<feature type="chain" id="PRO_5023113036" evidence="2">
    <location>
        <begin position="25"/>
        <end position="542"/>
    </location>
</feature>
<feature type="compositionally biased region" description="Pro residues" evidence="1">
    <location>
        <begin position="279"/>
        <end position="290"/>
    </location>
</feature>
<feature type="compositionally biased region" description="Low complexity" evidence="1">
    <location>
        <begin position="291"/>
        <end position="303"/>
    </location>
</feature>
<feature type="compositionally biased region" description="Basic and acidic residues" evidence="1">
    <location>
        <begin position="153"/>
        <end position="169"/>
    </location>
</feature>
<accession>A0A5C5YH92</accession>
<keyword evidence="2" id="KW-0732">Signal</keyword>
<feature type="compositionally biased region" description="Acidic residues" evidence="1">
    <location>
        <begin position="227"/>
        <end position="236"/>
    </location>
</feature>
<dbReference type="AlphaFoldDB" id="A0A5C5YH92"/>
<protein>
    <submittedName>
        <fullName evidence="3">Uncharacterized protein</fullName>
    </submittedName>
</protein>
<feature type="compositionally biased region" description="Acidic residues" evidence="1">
    <location>
        <begin position="55"/>
        <end position="73"/>
    </location>
</feature>
<dbReference type="Proteomes" id="UP000318478">
    <property type="component" value="Unassembled WGS sequence"/>
</dbReference>
<organism evidence="3 4">
    <name type="scientific">Posidoniimonas polymericola</name>
    <dbReference type="NCBI Taxonomy" id="2528002"/>
    <lineage>
        <taxon>Bacteria</taxon>
        <taxon>Pseudomonadati</taxon>
        <taxon>Planctomycetota</taxon>
        <taxon>Planctomycetia</taxon>
        <taxon>Pirellulales</taxon>
        <taxon>Lacipirellulaceae</taxon>
        <taxon>Posidoniimonas</taxon>
    </lineage>
</organism>
<feature type="compositionally biased region" description="Pro residues" evidence="1">
    <location>
        <begin position="339"/>
        <end position="372"/>
    </location>
</feature>
<evidence type="ECO:0000256" key="2">
    <source>
        <dbReference type="SAM" id="SignalP"/>
    </source>
</evidence>
<evidence type="ECO:0000313" key="3">
    <source>
        <dbReference type="EMBL" id="TWT74433.1"/>
    </source>
</evidence>
<evidence type="ECO:0000256" key="1">
    <source>
        <dbReference type="SAM" id="MobiDB-lite"/>
    </source>
</evidence>
<gene>
    <name evidence="3" type="ORF">Pla123a_32560</name>
</gene>
<sequence precursor="true">MTAFASCWCVSLARLLALAALALAVTLPGCSQPVEVGDASSADQPADPDNPASADAEEPVATDPGTEEIDSELGTEQIDTPAPTPLSADDPLPGAPAESPETTRAPAPSGSGLVASPDNLDDFFGNSTPAAADDRYTADAAPPIPGQPSDEPALWKRDAADDAPDERVSEFFGDMMDEPPPADSAPAPAEQNPLAGLPMAEEEPAPSADDAGNSQDALGGFLSQPETEPETAEETPPEQPPSAETPSVEPPGSGFPFFDEPTEPAPQPEPDNSDVLPPLDFPPLAEPPAEPAAEPLEPAAENPSDPDPGDTPADTGLSDWSPVRPTDEPQTPVADDEPPAAPAPTPEPPSTPPMELPAPTLPLEPGDPIPPPAEERRPPPKRPTPHMNNTRQLAWLLGAKLGMTTAGESAPKAWELEGLAETLGIEPVAIDARGDAAQSTARLLKASGTLGKRLARQHGSDHAALLEIAVKSNALASLIADHPKLAEPVAKAIEQAAARSELDPELMKPLVKTLRANPSPQEAREAVFQLHEAVVAELESEG</sequence>
<feature type="region of interest" description="Disordered" evidence="1">
    <location>
        <begin position="35"/>
        <end position="388"/>
    </location>
</feature>
<proteinExistence type="predicted"/>
<comment type="caution">
    <text evidence="3">The sequence shown here is derived from an EMBL/GenBank/DDBJ whole genome shotgun (WGS) entry which is preliminary data.</text>
</comment>
<feature type="signal peptide" evidence="2">
    <location>
        <begin position="1"/>
        <end position="24"/>
    </location>
</feature>
<keyword evidence="4" id="KW-1185">Reference proteome</keyword>
<dbReference type="EMBL" id="SJPO01000008">
    <property type="protein sequence ID" value="TWT74433.1"/>
    <property type="molecule type" value="Genomic_DNA"/>
</dbReference>
<evidence type="ECO:0000313" key="4">
    <source>
        <dbReference type="Proteomes" id="UP000318478"/>
    </source>
</evidence>
<reference evidence="3 4" key="1">
    <citation type="submission" date="2019-02" db="EMBL/GenBank/DDBJ databases">
        <title>Deep-cultivation of Planctomycetes and their phenomic and genomic characterization uncovers novel biology.</title>
        <authorList>
            <person name="Wiegand S."/>
            <person name="Jogler M."/>
            <person name="Boedeker C."/>
            <person name="Pinto D."/>
            <person name="Vollmers J."/>
            <person name="Rivas-Marin E."/>
            <person name="Kohn T."/>
            <person name="Peeters S.H."/>
            <person name="Heuer A."/>
            <person name="Rast P."/>
            <person name="Oberbeckmann S."/>
            <person name="Bunk B."/>
            <person name="Jeske O."/>
            <person name="Meyerdierks A."/>
            <person name="Storesund J.E."/>
            <person name="Kallscheuer N."/>
            <person name="Luecker S."/>
            <person name="Lage O.M."/>
            <person name="Pohl T."/>
            <person name="Merkel B.J."/>
            <person name="Hornburger P."/>
            <person name="Mueller R.-W."/>
            <person name="Bruemmer F."/>
            <person name="Labrenz M."/>
            <person name="Spormann A.M."/>
            <person name="Op Den Camp H."/>
            <person name="Overmann J."/>
            <person name="Amann R."/>
            <person name="Jetten M.S.M."/>
            <person name="Mascher T."/>
            <person name="Medema M.H."/>
            <person name="Devos D.P."/>
            <person name="Kaster A.-K."/>
            <person name="Ovreas L."/>
            <person name="Rohde M."/>
            <person name="Galperin M.Y."/>
            <person name="Jogler C."/>
        </authorList>
    </citation>
    <scope>NUCLEOTIDE SEQUENCE [LARGE SCALE GENOMIC DNA]</scope>
    <source>
        <strain evidence="3 4">Pla123a</strain>
    </source>
</reference>
<name>A0A5C5YH92_9BACT</name>